<protein>
    <submittedName>
        <fullName evidence="2">Uncharacterized protein</fullName>
    </submittedName>
</protein>
<evidence type="ECO:0000256" key="1">
    <source>
        <dbReference type="SAM" id="Phobius"/>
    </source>
</evidence>
<keyword evidence="1" id="KW-1133">Transmembrane helix</keyword>
<dbReference type="EMBL" id="ANKC01000529">
    <property type="protein sequence ID" value="EPC76297.1"/>
    <property type="molecule type" value="Genomic_DNA"/>
</dbReference>
<dbReference type="Proteomes" id="UP000014243">
    <property type="component" value="Unassembled WGS sequence"/>
</dbReference>
<name>S2RDP9_LACPA</name>
<accession>S2RDP9</accession>
<sequence>MMQHREKIHVSWLLAVFAGGFIGGILRYVISGVT</sequence>
<reference evidence="2 3" key="1">
    <citation type="journal article" date="2013" name="PLoS ONE">
        <title>Lactobacillus paracasei comparative genomics: towards species pan-genome definition and exploitation of diversity.</title>
        <authorList>
            <person name="Smokvina T."/>
            <person name="Wels M."/>
            <person name="Polka J."/>
            <person name="Chervaux C."/>
            <person name="Brisse S."/>
            <person name="Boekhorst J."/>
            <person name="van Hylckama Vlieg J.E."/>
            <person name="Siezen R.J."/>
        </authorList>
    </citation>
    <scope>NUCLEOTIDE SEQUENCE [LARGE SCALE GENOMIC DNA]</scope>
    <source>
        <strain evidence="2 3">Lpp126</strain>
    </source>
</reference>
<evidence type="ECO:0000313" key="2">
    <source>
        <dbReference type="EMBL" id="EPC76297.1"/>
    </source>
</evidence>
<organism evidence="2 3">
    <name type="scientific">Lacticaseibacillus paracasei subsp. paracasei Lpp126</name>
    <dbReference type="NCBI Taxonomy" id="1256206"/>
    <lineage>
        <taxon>Bacteria</taxon>
        <taxon>Bacillati</taxon>
        <taxon>Bacillota</taxon>
        <taxon>Bacilli</taxon>
        <taxon>Lactobacillales</taxon>
        <taxon>Lactobacillaceae</taxon>
        <taxon>Lacticaseibacillus</taxon>
    </lineage>
</organism>
<comment type="caution">
    <text evidence="2">The sequence shown here is derived from an EMBL/GenBank/DDBJ whole genome shotgun (WGS) entry which is preliminary data.</text>
</comment>
<gene>
    <name evidence="2" type="ORF">Lpp126_07497</name>
</gene>
<keyword evidence="1" id="KW-0812">Transmembrane</keyword>
<proteinExistence type="predicted"/>
<keyword evidence="1" id="KW-0472">Membrane</keyword>
<feature type="transmembrane region" description="Helical" evidence="1">
    <location>
        <begin position="12"/>
        <end position="30"/>
    </location>
</feature>
<evidence type="ECO:0000313" key="3">
    <source>
        <dbReference type="Proteomes" id="UP000014243"/>
    </source>
</evidence>
<dbReference type="AlphaFoldDB" id="S2RDP9"/>
<feature type="non-terminal residue" evidence="2">
    <location>
        <position position="34"/>
    </location>
</feature>